<dbReference type="Gene3D" id="1.20.870.10">
    <property type="entry name" value="Son of sevenless (SoS) protein Chain: S domain 1"/>
    <property type="match status" value="1"/>
</dbReference>
<feature type="region of interest" description="Disordered" evidence="5">
    <location>
        <begin position="567"/>
        <end position="607"/>
    </location>
</feature>
<feature type="compositionally biased region" description="Basic and acidic residues" evidence="5">
    <location>
        <begin position="598"/>
        <end position="607"/>
    </location>
</feature>
<feature type="region of interest" description="Disordered" evidence="5">
    <location>
        <begin position="203"/>
        <end position="226"/>
    </location>
</feature>
<dbReference type="OrthoDB" id="546434at2759"/>
<feature type="compositionally biased region" description="Low complexity" evidence="5">
    <location>
        <begin position="567"/>
        <end position="597"/>
    </location>
</feature>
<evidence type="ECO:0000313" key="9">
    <source>
        <dbReference type="EMBL" id="ODQ66944.1"/>
    </source>
</evidence>
<sequence length="1427" mass="160567">MPSTSPTNENTALNEESFDFSDETSHVRTSSLANLKKQQLSSSHFRTDSQRSARNSSPSRQSSYSVKPILTTAQSPSLSYPRRLSDTSSLLIQRDLGEKADNYNNLLYSIASPGAPLHRTDKPRSQTQSQSRRRSWLKDATSQKKNSIHSIVTLSNYVLSDTFDSGEKDSLLSVSSQFPFLTALHSFQASSLSNSLKRYSSSMGQHENKNEYEYEEDEEDEYDDPTSTCLSFQKNDTVILHSLDPSGWGDATILLTGQRGWIPTNYFEIINHDSLNHLMSSILRFVIVPKSQPINYRGEDPDDKEKTKVNITTNGHDGIEYTFSQRAISSIISGVRSFLKSCGALTREPMLVQVSKPTRKYRKALLAELAILVSLTKQNKDSPDNRVIEKLVLRVYKILARAVYFLAVITTEKKRLGFSTEELDEKIPEISHDSRSSGAKPIINSQVTSHSTDNPNSARVSTLYHTTPPFAKARLLEINETMIAYLSSFISKIPLLNSDIENRSEVLHSTRLCVQASRELIAVIESIMFKGRENENASLDLAKDNLYTETMSLISVVREIVPKLSSSSNISASTSSSSLYSRSSSENESSSGSSVSTSRKESSQELDKFKEQIQSYKTLELRHIRSDLAPPSESLSADLDRIKIIASECMDTTIDCVMKCERVLTITGDFQLEATRLYPIFINRKSDNPIDLTTESENDDLDKHQEENRKIPFNFAHSESNNSNFFEGNGEFDISLATINELNFDKTSRTDKLPETTNYDREMSLPKDSARKASKTIDHSSQKLSVDTFPDNINGGDIPKLNRSLNKTSLDDRIIMDSNGAIHGASLEGLIKLLTDSSKSTDSFFTSVFFLSFHQFTTPVEFTTLLIDRFNNVRRKESTDQREDIRGFYLKQRILIYNVFKRWLESHWNPYEDLLVLETIKTFCVCELRQELPNASAAFLNLIDKIERSTNEFLRTDESTTKDLANVVTYKQMVVRNITKPLAPSFDISKSIKPADISRNQLNLLHRALVSSASISQPTESGSNNNGRETIFAGQSSKFSSSTTFAPTASIENPSDTIYDSRNSSHTIKDDNGNASFNETSEEDQPITTSTSASLGNNWGNSFRYAASSAFSSSTSLVTNSGLHGSSIPLTILDFEAKEIARQITLMDSTLFCGIQPTELLNTNFSIKKRHLKLAINVNAMTTFSNQIGAFVGDSILNRDIVSTKLRRNYLKQWIKIGHECLELHNLNGAFTILAALQSVTIIRLRKTWEMLTAKHLQLFKQLKQLFEADKNFSNYRQYLAKVKRPPCIPYLGIHLTDLTFIEEGNPLMRPYYSQGFTSSQREGSENISTDLTSPDMADLTEAPPSIQVINFDKYCRTVRIIGQIQRYQVDYSVMLTPVMELQLWLKAEMKKSHGLVGKDLNGLWRRSCLLEPSLVQNNISNSNNFK</sequence>
<evidence type="ECO:0000256" key="5">
    <source>
        <dbReference type="SAM" id="MobiDB-lite"/>
    </source>
</evidence>
<dbReference type="InterPro" id="IPR008937">
    <property type="entry name" value="Ras-like_GEF"/>
</dbReference>
<dbReference type="SUPFAM" id="SSF48366">
    <property type="entry name" value="Ras GEF"/>
    <property type="match status" value="1"/>
</dbReference>
<dbReference type="Pfam" id="PF00618">
    <property type="entry name" value="RasGEF_N"/>
    <property type="match status" value="1"/>
</dbReference>
<evidence type="ECO:0000256" key="3">
    <source>
        <dbReference type="PROSITE-ProRule" id="PRU00168"/>
    </source>
</evidence>
<dbReference type="GO" id="GO:0005085">
    <property type="term" value="F:guanyl-nucleotide exchange factor activity"/>
    <property type="evidence" value="ECO:0007669"/>
    <property type="project" value="UniProtKB-KW"/>
</dbReference>
<accession>A0A1E3PNY6</accession>
<feature type="region of interest" description="Disordered" evidence="5">
    <location>
        <begin position="112"/>
        <end position="141"/>
    </location>
</feature>
<dbReference type="InterPro" id="IPR001895">
    <property type="entry name" value="RASGEF_cat_dom"/>
</dbReference>
<dbReference type="PROSITE" id="PS50002">
    <property type="entry name" value="SH3"/>
    <property type="match status" value="1"/>
</dbReference>
<feature type="compositionally biased region" description="Low complexity" evidence="5">
    <location>
        <begin position="52"/>
        <end position="65"/>
    </location>
</feature>
<dbReference type="SMART" id="SM00147">
    <property type="entry name" value="RasGEF"/>
    <property type="match status" value="1"/>
</dbReference>
<dbReference type="Gene3D" id="2.30.30.40">
    <property type="entry name" value="SH3 Domains"/>
    <property type="match status" value="1"/>
</dbReference>
<feature type="region of interest" description="Disordered" evidence="5">
    <location>
        <begin position="1"/>
        <end position="70"/>
    </location>
</feature>
<dbReference type="InterPro" id="IPR000651">
    <property type="entry name" value="Ras-like_Gua-exchang_fac_N"/>
</dbReference>
<feature type="compositionally biased region" description="Polar residues" evidence="5">
    <location>
        <begin position="443"/>
        <end position="460"/>
    </location>
</feature>
<feature type="region of interest" description="Disordered" evidence="5">
    <location>
        <begin position="429"/>
        <end position="460"/>
    </location>
</feature>
<organism evidence="9 10">
    <name type="scientific">Nadsonia fulvescens var. elongata DSM 6958</name>
    <dbReference type="NCBI Taxonomy" id="857566"/>
    <lineage>
        <taxon>Eukaryota</taxon>
        <taxon>Fungi</taxon>
        <taxon>Dikarya</taxon>
        <taxon>Ascomycota</taxon>
        <taxon>Saccharomycotina</taxon>
        <taxon>Dipodascomycetes</taxon>
        <taxon>Dipodascales</taxon>
        <taxon>Dipodascales incertae sedis</taxon>
        <taxon>Nadsonia</taxon>
    </lineage>
</organism>
<dbReference type="PROSITE" id="PS50009">
    <property type="entry name" value="RASGEF_CAT"/>
    <property type="match status" value="1"/>
</dbReference>
<feature type="compositionally biased region" description="Polar residues" evidence="5">
    <location>
        <begin position="1051"/>
        <end position="1066"/>
    </location>
</feature>
<keyword evidence="1 4" id="KW-0728">SH3 domain</keyword>
<keyword evidence="2 3" id="KW-0344">Guanine-nucleotide releasing factor</keyword>
<dbReference type="GO" id="GO:0005886">
    <property type="term" value="C:plasma membrane"/>
    <property type="evidence" value="ECO:0007669"/>
    <property type="project" value="TreeGrafter"/>
</dbReference>
<dbReference type="CDD" id="cd06224">
    <property type="entry name" value="REM"/>
    <property type="match status" value="1"/>
</dbReference>
<name>A0A1E3PNY6_9ASCO</name>
<dbReference type="GO" id="GO:0007265">
    <property type="term" value="P:Ras protein signal transduction"/>
    <property type="evidence" value="ECO:0007669"/>
    <property type="project" value="TreeGrafter"/>
</dbReference>
<feature type="region of interest" description="Disordered" evidence="5">
    <location>
        <begin position="1038"/>
        <end position="1093"/>
    </location>
</feature>
<dbReference type="PANTHER" id="PTHR23113:SF354">
    <property type="entry name" value="BUD SITE SELECTION PROTEIN 5"/>
    <property type="match status" value="1"/>
</dbReference>
<feature type="domain" description="Ras-GEF" evidence="7">
    <location>
        <begin position="1136"/>
        <end position="1414"/>
    </location>
</feature>
<evidence type="ECO:0000256" key="4">
    <source>
        <dbReference type="PROSITE-ProRule" id="PRU00192"/>
    </source>
</evidence>
<feature type="compositionally biased region" description="Low complexity" evidence="5">
    <location>
        <begin position="1038"/>
        <end position="1050"/>
    </location>
</feature>
<feature type="compositionally biased region" description="Acidic residues" evidence="5">
    <location>
        <begin position="213"/>
        <end position="224"/>
    </location>
</feature>
<evidence type="ECO:0000259" key="7">
    <source>
        <dbReference type="PROSITE" id="PS50009"/>
    </source>
</evidence>
<dbReference type="SMART" id="SM00229">
    <property type="entry name" value="RasGEFN"/>
    <property type="match status" value="1"/>
</dbReference>
<dbReference type="Proteomes" id="UP000095009">
    <property type="component" value="Unassembled WGS sequence"/>
</dbReference>
<keyword evidence="10" id="KW-1185">Reference proteome</keyword>
<dbReference type="EMBL" id="KV454407">
    <property type="protein sequence ID" value="ODQ66944.1"/>
    <property type="molecule type" value="Genomic_DNA"/>
</dbReference>
<dbReference type="SMART" id="SM00326">
    <property type="entry name" value="SH3"/>
    <property type="match status" value="1"/>
</dbReference>
<dbReference type="Gene3D" id="1.10.840.10">
    <property type="entry name" value="Ras guanine-nucleotide exchange factors catalytic domain"/>
    <property type="match status" value="1"/>
</dbReference>
<dbReference type="InterPro" id="IPR001452">
    <property type="entry name" value="SH3_domain"/>
</dbReference>
<evidence type="ECO:0000256" key="2">
    <source>
        <dbReference type="ARBA" id="ARBA00022658"/>
    </source>
</evidence>
<feature type="domain" description="N-terminal Ras-GEF" evidence="8">
    <location>
        <begin position="818"/>
        <end position="947"/>
    </location>
</feature>
<dbReference type="STRING" id="857566.A0A1E3PNY6"/>
<evidence type="ECO:0000256" key="1">
    <source>
        <dbReference type="ARBA" id="ARBA00022443"/>
    </source>
</evidence>
<dbReference type="SUPFAM" id="SSF50044">
    <property type="entry name" value="SH3-domain"/>
    <property type="match status" value="1"/>
</dbReference>
<feature type="compositionally biased region" description="Polar residues" evidence="5">
    <location>
        <begin position="1"/>
        <end position="14"/>
    </location>
</feature>
<feature type="compositionally biased region" description="Polar residues" evidence="5">
    <location>
        <begin position="27"/>
        <end position="44"/>
    </location>
</feature>
<feature type="domain" description="SH3" evidence="6">
    <location>
        <begin position="207"/>
        <end position="272"/>
    </location>
</feature>
<proteinExistence type="predicted"/>
<evidence type="ECO:0000259" key="6">
    <source>
        <dbReference type="PROSITE" id="PS50002"/>
    </source>
</evidence>
<feature type="region of interest" description="Disordered" evidence="5">
    <location>
        <begin position="749"/>
        <end position="778"/>
    </location>
</feature>
<dbReference type="InterPro" id="IPR023578">
    <property type="entry name" value="Ras_GEF_dom_sf"/>
</dbReference>
<evidence type="ECO:0000313" key="10">
    <source>
        <dbReference type="Proteomes" id="UP000095009"/>
    </source>
</evidence>
<dbReference type="Pfam" id="PF00617">
    <property type="entry name" value="RasGEF"/>
    <property type="match status" value="1"/>
</dbReference>
<dbReference type="InterPro" id="IPR036028">
    <property type="entry name" value="SH3-like_dom_sf"/>
</dbReference>
<gene>
    <name evidence="9" type="ORF">NADFUDRAFT_49394</name>
</gene>
<reference evidence="9 10" key="1">
    <citation type="journal article" date="2016" name="Proc. Natl. Acad. Sci. U.S.A.">
        <title>Comparative genomics of biotechnologically important yeasts.</title>
        <authorList>
            <person name="Riley R."/>
            <person name="Haridas S."/>
            <person name="Wolfe K.H."/>
            <person name="Lopes M.R."/>
            <person name="Hittinger C.T."/>
            <person name="Goeker M."/>
            <person name="Salamov A.A."/>
            <person name="Wisecaver J.H."/>
            <person name="Long T.M."/>
            <person name="Calvey C.H."/>
            <person name="Aerts A.L."/>
            <person name="Barry K.W."/>
            <person name="Choi C."/>
            <person name="Clum A."/>
            <person name="Coughlan A.Y."/>
            <person name="Deshpande S."/>
            <person name="Douglass A.P."/>
            <person name="Hanson S.J."/>
            <person name="Klenk H.-P."/>
            <person name="LaButti K.M."/>
            <person name="Lapidus A."/>
            <person name="Lindquist E.A."/>
            <person name="Lipzen A.M."/>
            <person name="Meier-Kolthoff J.P."/>
            <person name="Ohm R.A."/>
            <person name="Otillar R.P."/>
            <person name="Pangilinan J.L."/>
            <person name="Peng Y."/>
            <person name="Rokas A."/>
            <person name="Rosa C.A."/>
            <person name="Scheuner C."/>
            <person name="Sibirny A.A."/>
            <person name="Slot J.C."/>
            <person name="Stielow J.B."/>
            <person name="Sun H."/>
            <person name="Kurtzman C.P."/>
            <person name="Blackwell M."/>
            <person name="Grigoriev I.V."/>
            <person name="Jeffries T.W."/>
        </authorList>
    </citation>
    <scope>NUCLEOTIDE SEQUENCE [LARGE SCALE GENOMIC DNA]</scope>
    <source>
        <strain evidence="9 10">DSM 6958</strain>
    </source>
</reference>
<protein>
    <submittedName>
        <fullName evidence="9">Ras GEF</fullName>
    </submittedName>
</protein>
<evidence type="ECO:0000259" key="8">
    <source>
        <dbReference type="PROSITE" id="PS50212"/>
    </source>
</evidence>
<dbReference type="InterPro" id="IPR036964">
    <property type="entry name" value="RASGEF_cat_dom_sf"/>
</dbReference>
<dbReference type="PANTHER" id="PTHR23113">
    <property type="entry name" value="GUANINE NUCLEOTIDE EXCHANGE FACTOR"/>
    <property type="match status" value="1"/>
</dbReference>
<dbReference type="PROSITE" id="PS50212">
    <property type="entry name" value="RASGEF_NTER"/>
    <property type="match status" value="1"/>
</dbReference>